<dbReference type="InterPro" id="IPR029008">
    <property type="entry name" value="EMC6-like"/>
</dbReference>
<keyword evidence="4" id="KW-0256">Endoplasmic reticulum</keyword>
<comment type="similarity">
    <text evidence="2">Belongs to the EMC6 family.</text>
</comment>
<reference evidence="8 9" key="1">
    <citation type="journal article" date="2018" name="Mol. Biol. Evol.">
        <title>Broad Genomic Sampling Reveals a Smut Pathogenic Ancestry of the Fungal Clade Ustilaginomycotina.</title>
        <authorList>
            <person name="Kijpornyongpan T."/>
            <person name="Mondo S.J."/>
            <person name="Barry K."/>
            <person name="Sandor L."/>
            <person name="Lee J."/>
            <person name="Lipzen A."/>
            <person name="Pangilinan J."/>
            <person name="LaButti K."/>
            <person name="Hainaut M."/>
            <person name="Henrissat B."/>
            <person name="Grigoriev I.V."/>
            <person name="Spatafora J.W."/>
            <person name="Aime M.C."/>
        </authorList>
    </citation>
    <scope>NUCLEOTIDE SEQUENCE [LARGE SCALE GENOMIC DNA]</scope>
    <source>
        <strain evidence="8 9">MCA 4186</strain>
    </source>
</reference>
<evidence type="ECO:0008006" key="10">
    <source>
        <dbReference type="Google" id="ProtNLM"/>
    </source>
</evidence>
<proteinExistence type="inferred from homology"/>
<feature type="transmembrane region" description="Helical" evidence="7">
    <location>
        <begin position="56"/>
        <end position="75"/>
    </location>
</feature>
<feature type="transmembrane region" description="Helical" evidence="7">
    <location>
        <begin position="32"/>
        <end position="50"/>
    </location>
</feature>
<dbReference type="EMBL" id="KZ819285">
    <property type="protein sequence ID" value="PWO00377.1"/>
    <property type="molecule type" value="Genomic_DNA"/>
</dbReference>
<dbReference type="RefSeq" id="XP_025600655.1">
    <property type="nucleotide sequence ID" value="XM_025744670.1"/>
</dbReference>
<dbReference type="STRING" id="58919.A0A316ZGJ8"/>
<evidence type="ECO:0000256" key="2">
    <source>
        <dbReference type="ARBA" id="ARBA00009436"/>
    </source>
</evidence>
<dbReference type="GO" id="GO:0005789">
    <property type="term" value="C:endoplasmic reticulum membrane"/>
    <property type="evidence" value="ECO:0007669"/>
    <property type="project" value="UniProtKB-SubCell"/>
</dbReference>
<sequence>MDSTPTAAQLSAAQLSPAALAHNNGVLFRIRAILLLLSGSLCGILGLRAIPGGLFFLASLLLVNALLLLFAGGPLKAPRYLPSWREGLLGKVTYFAEGASEFAPGYVLAWTMAGAIVHGESRLVRPAVGKGGGRSSSL</sequence>
<name>A0A316ZGJ8_9BASI</name>
<dbReference type="AlphaFoldDB" id="A0A316ZGJ8"/>
<keyword evidence="9" id="KW-1185">Reference proteome</keyword>
<evidence type="ECO:0000256" key="7">
    <source>
        <dbReference type="SAM" id="Phobius"/>
    </source>
</evidence>
<evidence type="ECO:0000256" key="3">
    <source>
        <dbReference type="ARBA" id="ARBA00022692"/>
    </source>
</evidence>
<evidence type="ECO:0000256" key="4">
    <source>
        <dbReference type="ARBA" id="ARBA00022824"/>
    </source>
</evidence>
<evidence type="ECO:0000256" key="6">
    <source>
        <dbReference type="ARBA" id="ARBA00023136"/>
    </source>
</evidence>
<gene>
    <name evidence="8" type="ORF">FA09DRAFT_345049</name>
</gene>
<keyword evidence="3 7" id="KW-0812">Transmembrane</keyword>
<organism evidence="8 9">
    <name type="scientific">Tilletiopsis washingtonensis</name>
    <dbReference type="NCBI Taxonomy" id="58919"/>
    <lineage>
        <taxon>Eukaryota</taxon>
        <taxon>Fungi</taxon>
        <taxon>Dikarya</taxon>
        <taxon>Basidiomycota</taxon>
        <taxon>Ustilaginomycotina</taxon>
        <taxon>Exobasidiomycetes</taxon>
        <taxon>Entylomatales</taxon>
        <taxon>Entylomatales incertae sedis</taxon>
        <taxon>Tilletiopsis</taxon>
    </lineage>
</organism>
<comment type="subcellular location">
    <subcellularLocation>
        <location evidence="1">Endoplasmic reticulum membrane</location>
        <topology evidence="1">Multi-pass membrane protein</topology>
    </subcellularLocation>
</comment>
<protein>
    <recommendedName>
        <fullName evidence="10">ER membrane protein complex subunit 6</fullName>
    </recommendedName>
</protein>
<dbReference type="Pfam" id="PF07019">
    <property type="entry name" value="EMC6"/>
    <property type="match status" value="1"/>
</dbReference>
<evidence type="ECO:0000256" key="1">
    <source>
        <dbReference type="ARBA" id="ARBA00004477"/>
    </source>
</evidence>
<dbReference type="GeneID" id="37272214"/>
<evidence type="ECO:0000313" key="8">
    <source>
        <dbReference type="EMBL" id="PWO00377.1"/>
    </source>
</evidence>
<evidence type="ECO:0000256" key="5">
    <source>
        <dbReference type="ARBA" id="ARBA00022989"/>
    </source>
</evidence>
<keyword evidence="5 7" id="KW-1133">Transmembrane helix</keyword>
<evidence type="ECO:0000313" key="9">
    <source>
        <dbReference type="Proteomes" id="UP000245946"/>
    </source>
</evidence>
<dbReference type="Proteomes" id="UP000245946">
    <property type="component" value="Unassembled WGS sequence"/>
</dbReference>
<accession>A0A316ZGJ8</accession>
<keyword evidence="6 7" id="KW-0472">Membrane</keyword>